<keyword evidence="3" id="KW-0472">Membrane</keyword>
<evidence type="ECO:0000256" key="3">
    <source>
        <dbReference type="SAM" id="Phobius"/>
    </source>
</evidence>
<feature type="transmembrane region" description="Helical" evidence="3">
    <location>
        <begin position="163"/>
        <end position="183"/>
    </location>
</feature>
<dbReference type="GO" id="GO:0016020">
    <property type="term" value="C:membrane"/>
    <property type="evidence" value="ECO:0007669"/>
    <property type="project" value="UniProtKB-SubCell"/>
</dbReference>
<keyword evidence="3" id="KW-1133">Transmembrane helix</keyword>
<keyword evidence="3" id="KW-0812">Transmembrane</keyword>
<dbReference type="PANTHER" id="PTHR11360">
    <property type="entry name" value="MONOCARBOXYLATE TRANSPORTER"/>
    <property type="match status" value="1"/>
</dbReference>
<sequence length="655" mass="73880">MAQNGKTDIKFYIGGKPKRRRLRVGDPDFVPPDGGWGWLVVFACGFSNLSTYPMLQQFGLIFREKYNTLGITNTEMTTIFNLNSAATACIGLFNGPVFRRLSFRQYALIGTTTVAVSLFLTTFARSFVAYIILYAILYGGALGIAQTSNALALNTYFREKRRVATGLSWTTTGIGPILCPYVITFLMSQYGMEGTLSLFAAFAGNAIVCSLLLQPVHWHTEFREEDDTTKILINDKNSKDVETGHFENKLAKASKSRSLFSSQYFSNEDDRYAVAFDMVDPGTPMMIYANDGFYSRKSSFGSKMSLVSNKGTRSKLPSGQNSVTISNRPSYSNLADARKRKQSKSKLMIQEHAEEDCPTEKAPQDLKEEEKVLLSKIETPILIEYPNERDVLKSAAKKLTRYKEYKEIQALKLEQGKEEKQETAPEKEEKRMEEEEDKDYTFLQKLVMFFDLTLLKDYVYVNLMLGITIANFVELNFSILTPFVLKEFHFENFQIATFMSLLGATDVVCRFFIPFIADRMSWQNRSFFLLGVCCMAVGRIILVHTQTYQWSIFVALIIGFGKGLRTVFIALVIPSHVPLDKLPAASGLQLVTSGILFFVMGPVVGWIRDFVSDYVITLHILNILTYATAISWLTEKYLTDKKKGNAAKGVDTPKS</sequence>
<feature type="transmembrane region" description="Helical" evidence="3">
    <location>
        <begin position="550"/>
        <end position="573"/>
    </location>
</feature>
<proteinExistence type="predicted"/>
<feature type="transmembrane region" description="Helical" evidence="3">
    <location>
        <begin position="493"/>
        <end position="513"/>
    </location>
</feature>
<feature type="compositionally biased region" description="Polar residues" evidence="2">
    <location>
        <begin position="306"/>
        <end position="333"/>
    </location>
</feature>
<feature type="transmembrane region" description="Helical" evidence="3">
    <location>
        <begin position="106"/>
        <end position="124"/>
    </location>
</feature>
<dbReference type="InterPro" id="IPR050327">
    <property type="entry name" value="Proton-linked_MCT"/>
</dbReference>
<feature type="transmembrane region" description="Helical" evidence="3">
    <location>
        <begin position="585"/>
        <end position="608"/>
    </location>
</feature>
<feature type="domain" description="Major facilitator superfamily (MFS) profile" evidence="4">
    <location>
        <begin position="459"/>
        <end position="655"/>
    </location>
</feature>
<feature type="transmembrane region" description="Helical" evidence="3">
    <location>
        <begin position="525"/>
        <end position="544"/>
    </location>
</feature>
<dbReference type="Pfam" id="PF07690">
    <property type="entry name" value="MFS_1"/>
    <property type="match status" value="2"/>
</dbReference>
<dbReference type="GO" id="GO:0008028">
    <property type="term" value="F:monocarboxylic acid transmembrane transporter activity"/>
    <property type="evidence" value="ECO:0007669"/>
    <property type="project" value="TreeGrafter"/>
</dbReference>
<keyword evidence="6" id="KW-1185">Reference proteome</keyword>
<dbReference type="PROSITE" id="PS50850">
    <property type="entry name" value="MFS"/>
    <property type="match status" value="1"/>
</dbReference>
<dbReference type="OrthoDB" id="410267at2759"/>
<feature type="region of interest" description="Disordered" evidence="2">
    <location>
        <begin position="306"/>
        <end position="365"/>
    </location>
</feature>
<dbReference type="FunFam" id="1.20.1250.20:FF:000383">
    <property type="entry name" value="Blast:Monocarboxylate transporter 13"/>
    <property type="match status" value="1"/>
</dbReference>
<dbReference type="PANTHER" id="PTHR11360:SF8">
    <property type="entry name" value="BCDNA.LD28120-RELATED"/>
    <property type="match status" value="1"/>
</dbReference>
<evidence type="ECO:0000313" key="5">
    <source>
        <dbReference type="EMBL" id="KRT80452.1"/>
    </source>
</evidence>
<evidence type="ECO:0000256" key="2">
    <source>
        <dbReference type="SAM" id="MobiDB-lite"/>
    </source>
</evidence>
<accession>A0A0T6AZS0</accession>
<evidence type="ECO:0000259" key="4">
    <source>
        <dbReference type="PROSITE" id="PS50850"/>
    </source>
</evidence>
<feature type="region of interest" description="Disordered" evidence="2">
    <location>
        <begin position="416"/>
        <end position="435"/>
    </location>
</feature>
<dbReference type="InterPro" id="IPR036259">
    <property type="entry name" value="MFS_trans_sf"/>
</dbReference>
<evidence type="ECO:0000313" key="6">
    <source>
        <dbReference type="Proteomes" id="UP000051574"/>
    </source>
</evidence>
<dbReference type="SUPFAM" id="SSF103473">
    <property type="entry name" value="MFS general substrate transporter"/>
    <property type="match status" value="1"/>
</dbReference>
<dbReference type="InterPro" id="IPR020846">
    <property type="entry name" value="MFS_dom"/>
</dbReference>
<dbReference type="Gene3D" id="1.20.1250.20">
    <property type="entry name" value="MFS general substrate transporter like domains"/>
    <property type="match status" value="2"/>
</dbReference>
<feature type="transmembrane region" description="Helical" evidence="3">
    <location>
        <begin position="458"/>
        <end position="481"/>
    </location>
</feature>
<name>A0A0T6AZS0_9SCAR</name>
<dbReference type="Proteomes" id="UP000051574">
    <property type="component" value="Unassembled WGS sequence"/>
</dbReference>
<comment type="subcellular location">
    <subcellularLocation>
        <location evidence="1">Membrane</location>
        <topology evidence="1">Multi-pass membrane protein</topology>
    </subcellularLocation>
</comment>
<feature type="compositionally biased region" description="Basic and acidic residues" evidence="2">
    <location>
        <begin position="416"/>
        <end position="433"/>
    </location>
</feature>
<gene>
    <name evidence="5" type="ORF">AMK59_7687</name>
</gene>
<reference evidence="5 6" key="1">
    <citation type="submission" date="2015-09" db="EMBL/GenBank/DDBJ databases">
        <title>Draft genome of the scarab beetle Oryctes borbonicus.</title>
        <authorList>
            <person name="Meyer J.M."/>
            <person name="Markov G.V."/>
            <person name="Baskaran P."/>
            <person name="Herrmann M."/>
            <person name="Sommer R.J."/>
            <person name="Roedelsperger C."/>
        </authorList>
    </citation>
    <scope>NUCLEOTIDE SEQUENCE [LARGE SCALE GENOMIC DNA]</scope>
    <source>
        <strain evidence="5">OB123</strain>
        <tissue evidence="5">Whole animal</tissue>
    </source>
</reference>
<evidence type="ECO:0000256" key="1">
    <source>
        <dbReference type="ARBA" id="ARBA00004141"/>
    </source>
</evidence>
<feature type="transmembrane region" description="Helical" evidence="3">
    <location>
        <begin position="195"/>
        <end position="213"/>
    </location>
</feature>
<feature type="transmembrane region" description="Helical" evidence="3">
    <location>
        <begin position="130"/>
        <end position="151"/>
    </location>
</feature>
<dbReference type="EMBL" id="LJIG01022462">
    <property type="protein sequence ID" value="KRT80452.1"/>
    <property type="molecule type" value="Genomic_DNA"/>
</dbReference>
<dbReference type="AlphaFoldDB" id="A0A0T6AZS0"/>
<organism evidence="5 6">
    <name type="scientific">Oryctes borbonicus</name>
    <dbReference type="NCBI Taxonomy" id="1629725"/>
    <lineage>
        <taxon>Eukaryota</taxon>
        <taxon>Metazoa</taxon>
        <taxon>Ecdysozoa</taxon>
        <taxon>Arthropoda</taxon>
        <taxon>Hexapoda</taxon>
        <taxon>Insecta</taxon>
        <taxon>Pterygota</taxon>
        <taxon>Neoptera</taxon>
        <taxon>Endopterygota</taxon>
        <taxon>Coleoptera</taxon>
        <taxon>Polyphaga</taxon>
        <taxon>Scarabaeiformia</taxon>
        <taxon>Scarabaeidae</taxon>
        <taxon>Dynastinae</taxon>
        <taxon>Oryctes</taxon>
    </lineage>
</organism>
<dbReference type="InterPro" id="IPR011701">
    <property type="entry name" value="MFS"/>
</dbReference>
<feature type="transmembrane region" description="Helical" evidence="3">
    <location>
        <begin position="36"/>
        <end position="55"/>
    </location>
</feature>
<comment type="caution">
    <text evidence="5">The sequence shown here is derived from an EMBL/GenBank/DDBJ whole genome shotgun (WGS) entry which is preliminary data.</text>
</comment>
<feature type="transmembrane region" description="Helical" evidence="3">
    <location>
        <begin position="614"/>
        <end position="633"/>
    </location>
</feature>
<protein>
    <submittedName>
        <fullName evidence="5">Membrane transporter</fullName>
    </submittedName>
</protein>